<dbReference type="Gene3D" id="1.25.40.20">
    <property type="entry name" value="Ankyrin repeat-containing domain"/>
    <property type="match status" value="2"/>
</dbReference>
<gene>
    <name evidence="4" type="ORF">TKK_004976</name>
</gene>
<sequence length="603" mass="70185">MDNLRYLRDSIDWEVKAKRHELFDEFYRLLIDWDGRLSALQRIFRPEQLEILLSDTIDRWDIDQEDNQSARFIRFLVETGYKDNPKIDKDGKLMLHRHTPLFCAFDSPTDIHPFGRELFKIYDRFDVNYIEEETGCTHFHLACDWGYKDVVEKFLELGQDPNILVTETGSSPLHLALMSDDVDPEIVEILLRHGANPNVANKKGLTAVHLISMGPRDSDLMQMLIDLTDYKHQPVRIHLQDKNNGLIALEYAVARNFKNVTETLLKNGADPNYMGKFGSTPLHMVCLENNDVELAKILFKFGARIDVQNEHGYTPLHHAVYRGNESLVEFLLRNGADPNKAEIDGSTALHMICDGESDDAAFLEKFFKICKDTRQKLQIEARDNNGLTPLQFAVANVRPNMVDVLLDQGADLSSFIFPTAKQFDDVNSHQRFDWENKLKTASGLLIVVERLEKRGYELDRIDALIIMEFFTAYDLLASPNVEESWYDDEKFVIEAKKIMVNPSLSLYDLTRLQYQEAAKLLTYEDYLELWRLKKLCDLPECFKNDCAKHLCEKLTRRFFRSWTLYPFWEKIVHYRLPILCCDMIMEWLTNKDLFNICLTAHAK</sequence>
<evidence type="ECO:0000313" key="5">
    <source>
        <dbReference type="Proteomes" id="UP001627154"/>
    </source>
</evidence>
<dbReference type="EMBL" id="JBJJXI010000041">
    <property type="protein sequence ID" value="KAL3401965.1"/>
    <property type="molecule type" value="Genomic_DNA"/>
</dbReference>
<evidence type="ECO:0000256" key="1">
    <source>
        <dbReference type="ARBA" id="ARBA00022737"/>
    </source>
</evidence>
<reference evidence="4 5" key="1">
    <citation type="journal article" date="2024" name="bioRxiv">
        <title>A reference genome for Trichogramma kaykai: A tiny desert-dwelling parasitoid wasp with competing sex-ratio distorters.</title>
        <authorList>
            <person name="Culotta J."/>
            <person name="Lindsey A.R."/>
        </authorList>
    </citation>
    <scope>NUCLEOTIDE SEQUENCE [LARGE SCALE GENOMIC DNA]</scope>
    <source>
        <strain evidence="4 5">KSX58</strain>
    </source>
</reference>
<dbReference type="InterPro" id="IPR050889">
    <property type="entry name" value="Dendritic_Spine_Reg/Scaffold"/>
</dbReference>
<dbReference type="PANTHER" id="PTHR24166">
    <property type="entry name" value="ROLLING PEBBLES, ISOFORM B"/>
    <property type="match status" value="1"/>
</dbReference>
<dbReference type="InterPro" id="IPR036770">
    <property type="entry name" value="Ankyrin_rpt-contain_sf"/>
</dbReference>
<evidence type="ECO:0000256" key="2">
    <source>
        <dbReference type="ARBA" id="ARBA00023043"/>
    </source>
</evidence>
<organism evidence="4 5">
    <name type="scientific">Trichogramma kaykai</name>
    <dbReference type="NCBI Taxonomy" id="54128"/>
    <lineage>
        <taxon>Eukaryota</taxon>
        <taxon>Metazoa</taxon>
        <taxon>Ecdysozoa</taxon>
        <taxon>Arthropoda</taxon>
        <taxon>Hexapoda</taxon>
        <taxon>Insecta</taxon>
        <taxon>Pterygota</taxon>
        <taxon>Neoptera</taxon>
        <taxon>Endopterygota</taxon>
        <taxon>Hymenoptera</taxon>
        <taxon>Apocrita</taxon>
        <taxon>Proctotrupomorpha</taxon>
        <taxon>Chalcidoidea</taxon>
        <taxon>Trichogrammatidae</taxon>
        <taxon>Trichogramma</taxon>
    </lineage>
</organism>
<keyword evidence="5" id="KW-1185">Reference proteome</keyword>
<dbReference type="PROSITE" id="PS50297">
    <property type="entry name" value="ANK_REP_REGION"/>
    <property type="match status" value="5"/>
</dbReference>
<accession>A0ABD2X9N6</accession>
<dbReference type="SUPFAM" id="SSF48403">
    <property type="entry name" value="Ankyrin repeat"/>
    <property type="match status" value="1"/>
</dbReference>
<keyword evidence="1" id="KW-0677">Repeat</keyword>
<feature type="repeat" description="ANK" evidence="3">
    <location>
        <begin position="277"/>
        <end position="310"/>
    </location>
</feature>
<keyword evidence="2 3" id="KW-0040">ANK repeat</keyword>
<dbReference type="Pfam" id="PF00023">
    <property type="entry name" value="Ank"/>
    <property type="match status" value="1"/>
</dbReference>
<dbReference type="PRINTS" id="PR01415">
    <property type="entry name" value="ANKYRIN"/>
</dbReference>
<dbReference type="SUPFAM" id="SSF140860">
    <property type="entry name" value="Pseudo ankyrin repeat-like"/>
    <property type="match status" value="1"/>
</dbReference>
<evidence type="ECO:0000313" key="4">
    <source>
        <dbReference type="EMBL" id="KAL3401965.1"/>
    </source>
</evidence>
<feature type="repeat" description="ANK" evidence="3">
    <location>
        <begin position="244"/>
        <end position="276"/>
    </location>
</feature>
<dbReference type="SMART" id="SM00248">
    <property type="entry name" value="ANK"/>
    <property type="match status" value="8"/>
</dbReference>
<dbReference type="Pfam" id="PF12796">
    <property type="entry name" value="Ank_2"/>
    <property type="match status" value="2"/>
</dbReference>
<dbReference type="AlphaFoldDB" id="A0ABD2X9N6"/>
<feature type="repeat" description="ANK" evidence="3">
    <location>
        <begin position="311"/>
        <end position="343"/>
    </location>
</feature>
<dbReference type="PROSITE" id="PS50088">
    <property type="entry name" value="ANK_REPEAT"/>
    <property type="match status" value="5"/>
</dbReference>
<comment type="caution">
    <text evidence="4">The sequence shown here is derived from an EMBL/GenBank/DDBJ whole genome shotgun (WGS) entry which is preliminary data.</text>
</comment>
<protein>
    <submittedName>
        <fullName evidence="4">Uncharacterized protein</fullName>
    </submittedName>
</protein>
<dbReference type="InterPro" id="IPR002110">
    <property type="entry name" value="Ankyrin_rpt"/>
</dbReference>
<evidence type="ECO:0000256" key="3">
    <source>
        <dbReference type="PROSITE-ProRule" id="PRU00023"/>
    </source>
</evidence>
<name>A0ABD2X9N6_9HYME</name>
<dbReference type="Proteomes" id="UP001627154">
    <property type="component" value="Unassembled WGS sequence"/>
</dbReference>
<feature type="repeat" description="ANK" evidence="3">
    <location>
        <begin position="385"/>
        <end position="413"/>
    </location>
</feature>
<feature type="repeat" description="ANK" evidence="3">
    <location>
        <begin position="168"/>
        <end position="202"/>
    </location>
</feature>
<dbReference type="PANTHER" id="PTHR24166:SF48">
    <property type="entry name" value="PROTEIN VAPYRIN"/>
    <property type="match status" value="1"/>
</dbReference>
<proteinExistence type="predicted"/>